<evidence type="ECO:0000313" key="1">
    <source>
        <dbReference type="EMBL" id="ESK50798.1"/>
    </source>
</evidence>
<dbReference type="HOGENOM" id="CLU_2068058_0_0_6"/>
<dbReference type="PATRIC" id="fig|1341683.3.peg.1283"/>
<dbReference type="EMBL" id="AYEU01000006">
    <property type="protein sequence ID" value="ESK50798.1"/>
    <property type="molecule type" value="Genomic_DNA"/>
</dbReference>
<organism evidence="1 2">
    <name type="scientific">Acinetobacter brisouii CIP 110357</name>
    <dbReference type="NCBI Taxonomy" id="1341683"/>
    <lineage>
        <taxon>Bacteria</taxon>
        <taxon>Pseudomonadati</taxon>
        <taxon>Pseudomonadota</taxon>
        <taxon>Gammaproteobacteria</taxon>
        <taxon>Moraxellales</taxon>
        <taxon>Moraxellaceae</taxon>
        <taxon>Acinetobacter</taxon>
    </lineage>
</organism>
<reference evidence="1 2" key="1">
    <citation type="submission" date="2013-10" db="EMBL/GenBank/DDBJ databases">
        <title>The Genome Sequence of Acinetobacter brisouii CIP 110357.</title>
        <authorList>
            <consortium name="The Broad Institute Genomics Platform"/>
            <consortium name="The Broad Institute Genome Sequencing Center for Infectious Disease"/>
            <person name="Cerqueira G."/>
            <person name="Feldgarden M."/>
            <person name="Courvalin P."/>
            <person name="Grillot-Courvalin C."/>
            <person name="Clermont D."/>
            <person name="Rocha E."/>
            <person name="Yoon E.-J."/>
            <person name="Nemec A."/>
            <person name="Young S.K."/>
            <person name="Zeng Q."/>
            <person name="Gargeya S."/>
            <person name="Fitzgerald M."/>
            <person name="Abouelleil A."/>
            <person name="Alvarado L."/>
            <person name="Berlin A.M."/>
            <person name="Chapman S.B."/>
            <person name="Gainer-Dewar J."/>
            <person name="Goldberg J."/>
            <person name="Gnerre S."/>
            <person name="Griggs A."/>
            <person name="Gujja S."/>
            <person name="Hansen M."/>
            <person name="Howarth C."/>
            <person name="Imamovic A."/>
            <person name="Ireland A."/>
            <person name="Larimer J."/>
            <person name="McCowan C."/>
            <person name="Murphy C."/>
            <person name="Pearson M."/>
            <person name="Poon T.W."/>
            <person name="Priest M."/>
            <person name="Roberts A."/>
            <person name="Saif S."/>
            <person name="Shea T."/>
            <person name="Sykes S."/>
            <person name="Wortman J."/>
            <person name="Nusbaum C."/>
            <person name="Birren B."/>
        </authorList>
    </citation>
    <scope>NUCLEOTIDE SEQUENCE [LARGE SCALE GENOMIC DNA]</scope>
    <source>
        <strain evidence="1 2">CIP 110357</strain>
    </source>
</reference>
<sequence>MNMEYLHKPDYFFFAHKMVLFLEKYIKQHPTEQEVTFHLQTIYDLFGQDRASSTINLEGILNIVDEYLIDSQRGISTLIHDYHIQIDQHILTISFHPHAMQSVICGASVFFPKVA</sequence>
<evidence type="ECO:0000313" key="2">
    <source>
        <dbReference type="Proteomes" id="UP000018418"/>
    </source>
</evidence>
<dbReference type="Proteomes" id="UP000018418">
    <property type="component" value="Unassembled WGS sequence"/>
</dbReference>
<dbReference type="AlphaFoldDB" id="V2U8U3"/>
<proteinExistence type="predicted"/>
<comment type="caution">
    <text evidence="1">The sequence shown here is derived from an EMBL/GenBank/DDBJ whole genome shotgun (WGS) entry which is preliminary data.</text>
</comment>
<keyword evidence="2" id="KW-1185">Reference proteome</keyword>
<gene>
    <name evidence="1" type="ORF">P255_01296</name>
</gene>
<accession>V2U8U3</accession>
<dbReference type="OrthoDB" id="6703605at2"/>
<dbReference type="RefSeq" id="WP_004901716.1">
    <property type="nucleotide sequence ID" value="NZ_BBTI01000018.1"/>
</dbReference>
<name>V2U8U3_9GAMM</name>
<protein>
    <submittedName>
        <fullName evidence="1">Uncharacterized protein</fullName>
    </submittedName>
</protein>